<organism evidence="2">
    <name type="scientific">Noctiluca scintillans</name>
    <name type="common">Sea sparkle</name>
    <name type="synonym">Red tide dinoflagellate</name>
    <dbReference type="NCBI Taxonomy" id="2966"/>
    <lineage>
        <taxon>Eukaryota</taxon>
        <taxon>Sar</taxon>
        <taxon>Alveolata</taxon>
        <taxon>Dinophyceae</taxon>
        <taxon>Noctilucales</taxon>
        <taxon>Noctilucaceae</taxon>
        <taxon>Noctiluca</taxon>
    </lineage>
</organism>
<evidence type="ECO:0000313" key="2">
    <source>
        <dbReference type="EMBL" id="CAD8869226.1"/>
    </source>
</evidence>
<protein>
    <recommendedName>
        <fullName evidence="1">PA14 domain-containing protein</fullName>
    </recommendedName>
</protein>
<dbReference type="Gene3D" id="3.90.182.10">
    <property type="entry name" value="Toxin - Anthrax Protective Antigen,domain 1"/>
    <property type="match status" value="1"/>
</dbReference>
<evidence type="ECO:0000259" key="1">
    <source>
        <dbReference type="PROSITE" id="PS51820"/>
    </source>
</evidence>
<proteinExistence type="predicted"/>
<dbReference type="SMART" id="SM00758">
    <property type="entry name" value="PA14"/>
    <property type="match status" value="1"/>
</dbReference>
<dbReference type="InterPro" id="IPR014917">
    <property type="entry name" value="DUF1800"/>
</dbReference>
<dbReference type="PANTHER" id="PTHR43737">
    <property type="entry name" value="BLL7424 PROTEIN"/>
    <property type="match status" value="1"/>
</dbReference>
<accession>A0A7S1AZ70</accession>
<dbReference type="Pfam" id="PF08811">
    <property type="entry name" value="DUF1800"/>
    <property type="match status" value="2"/>
</dbReference>
<dbReference type="InterPro" id="IPR011658">
    <property type="entry name" value="PA14_dom"/>
</dbReference>
<dbReference type="InterPro" id="IPR037524">
    <property type="entry name" value="PA14/GLEYA"/>
</dbReference>
<gene>
    <name evidence="2" type="ORF">NSCI0253_LOCUS43582</name>
</gene>
<dbReference type="PANTHER" id="PTHR43737:SF1">
    <property type="entry name" value="DUF1501 DOMAIN-CONTAINING PROTEIN"/>
    <property type="match status" value="1"/>
</dbReference>
<dbReference type="InterPro" id="IPR010869">
    <property type="entry name" value="DUF1501"/>
</dbReference>
<dbReference type="EMBL" id="HBFQ01061449">
    <property type="protein sequence ID" value="CAD8869226.1"/>
    <property type="molecule type" value="Transcribed_RNA"/>
</dbReference>
<dbReference type="Pfam" id="PF07394">
    <property type="entry name" value="DUF1501"/>
    <property type="match status" value="1"/>
</dbReference>
<dbReference type="Pfam" id="PF07691">
    <property type="entry name" value="PA14"/>
    <property type="match status" value="1"/>
</dbReference>
<dbReference type="SUPFAM" id="SSF56988">
    <property type="entry name" value="Anthrax protective antigen"/>
    <property type="match status" value="1"/>
</dbReference>
<sequence>MTDYSGHICHVSDGVGRDVHIGEGTSCNNKQVMQNPAIHSDGGATETTFQFAHVVPGVVVVSSDPSETCALQEDSIIRQDGVFYRLDKRMSYRENTPTNPVRSGYACVKRNALNAAFCRVRPTGKTLSPGLRTDVVRDSKGLWLPEALAQGGAVSAAFATGEVNFPSSSSLWPGFPSILTYAVRWSGYITVASAGRYTFFINSDDGSRLFVGGAMVIDNGGWHGMTEKEATVDLETGDVAVVLDYYQLWGTSGMVLSWRGPATNNVKQVIPSSVFSSEVNEDGDFDCEVSCGSEGEVENDPSAGHHFASRITLDYLLTDFGYDDIRHVGRVGWETGKASTWVMQALSAKDQLRQRVAWGLSQIFVVSSQDIGANHLNEMWTNFYDIFVRGAFGNFLDLVREVTYSPLMGKYLTHVGSTSFEHDSRFPNENFARELTQLFTIGTKRLNVDGSYTLVNGSTVETYQTQDVLNFARVFTGFHYPGFRRNTEYQSTSWVNYYDPMSITVSEHDRIPKPDLDGRFLGDGLPHCHGLPPFSWLSAGAKYVYVGRVSAEDVLELAGDSLLFQEFCDGDSSVCDVPISLTLTETLPCTGDECVHESVLSVAVGSFKFQYVPECIYFHFDESTENATSERSLVVQSGFCASGASGARQWDGRVTLDTLDQGPTATRRAECLAKCEAFGGTGCEFISGWSWGNGCYAHTSDVTFSSGRVSHWCWTFYHNALRDAGNVGLTYIQNPVDSHCDPGTEITSFSECRRAAEALGLEIGSPSINDHTWIPRYCNHGYDRLWYNKGEHDVSHGGMTPLCKAHVAINRDGELSVGGATFSVDWGSEALLDEGDYLLSVHTSSVFDQVPSIAELTARLTVTTGPSAAVCTSSCDGEVQGYSENGAFTAFKVGDVFYRNIESRVQLVGTVHSFRNPPTYLKEYDQRGGQEAVHYEVDALLRHLVFHENTGVFVGKKLIQRMGISTPSARYVRAVAEAFKSGSYDGKQFSGKHGDLGAAIAAVMLHSDAVQFDSGVAASTQGCLREPLLKVIHMMRSMEYQDGAGDPIMFRELQDLIGQYPYQAPSVFNFYHADFELPMDSVSEPEPEPEVEAEAEEEAEREYGAVLGPEFEIFTPFFFTNYINVMFSIIARGVSYECDGYYTVGLNAAEMVNGYWSRSCPQGRLTWGEAATANETITRLDLLLTGGRLAPRTRELVLSAYTSAQDGAQLQEAQRAIAMSAEFNTLGNPLPLDTPRVEVPEQEVKSSLRPYKALVYLFFDGGADTFNLLVPQNCPLYDEYVETRTDLALTPAELHTVTTAGQNCSQFGIHSSIPILKTLYDIGEATFITNVGSLAAPLDMNAWKQGGAMTCYGLFSHSDQTNGAQTLKCQELGRSAKGFGGRIADALSSGGSYSYSSFAFSLAGTAIFPVGFETNRKIMTGEESGLESYDEVQHLISNITSQHHGNVYAEAYAVKFLDAVETTEAERATRSAGLAGLATSYPTGSALENSFRTIASVMALRDTRGSERDTFYVSYGGWDMHSDLKTNMVTRLGDVNTALTSFVDELRAQSVWGSTVLLSASEFARTLDSNGGGSDHAWAGNHFVLGGALQGGKVLNRYPWTLKTGGPRDLGRGRLIPEFPWESIAVPIAEWMGVEEAQKDTVFPNVNAFHVDQLIAQSTLFN</sequence>
<dbReference type="PROSITE" id="PS51820">
    <property type="entry name" value="PA14"/>
    <property type="match status" value="1"/>
</dbReference>
<feature type="domain" description="PA14" evidence="1">
    <location>
        <begin position="126"/>
        <end position="274"/>
    </location>
</feature>
<name>A0A7S1AZ70_NOCSC</name>
<reference evidence="2" key="1">
    <citation type="submission" date="2021-01" db="EMBL/GenBank/DDBJ databases">
        <authorList>
            <person name="Corre E."/>
            <person name="Pelletier E."/>
            <person name="Niang G."/>
            <person name="Scheremetjew M."/>
            <person name="Finn R."/>
            <person name="Kale V."/>
            <person name="Holt S."/>
            <person name="Cochrane G."/>
            <person name="Meng A."/>
            <person name="Brown T."/>
            <person name="Cohen L."/>
        </authorList>
    </citation>
    <scope>NUCLEOTIDE SEQUENCE</scope>
</reference>